<dbReference type="SUPFAM" id="SSF53474">
    <property type="entry name" value="alpha/beta-Hydrolases"/>
    <property type="match status" value="1"/>
</dbReference>
<dbReference type="EC" id="3.1.1.-" evidence="3"/>
<evidence type="ECO:0000313" key="6">
    <source>
        <dbReference type="EMBL" id="BBD99968.1"/>
    </source>
</evidence>
<sequence>MVTRPALADQAEPVAQTRYGRLRGAPLANCLVFRGIRYATAARFMPPEPPAPWSGIRDAVAPGASAPQTNASPPPGPPYVILAQLPRPAGAKPPPPLPESEDCLFLNVWTPALRDGRKRPVLLWLHGGFFYGGTGSTMDGSGIAGRGDAVVVSINHRLNAFGYTHLADFAGGEFKSAGNAGMMDIAAALRWVRDNIEAFGGDPKRIMLFGSSGGGMKTSFLMASPPAKGLFSRAGVQSGPGLRFMERDDASAVTERLLKTLGLTSASAADLATISMERLLAGYHAVAAEMKPSRFIDLPCFAPVIDPAWLPRHPFSPDAAPGTADIPMLIGSNAQEMSFFWGNDPAAFTLDEAAMERRVEAFAGARSADIIAAYRRAYPPATPARLYLQLFSDYSVTLPAMAQADRHSAAGGRTYAYRLDYQSPALGGKLGALHTLESSLIFNTVDASRALLGPGPQPERLAHIMSGAWVRFAQTGDPSMSGDDPWPRYRGDRRSTLVLDDGARMVDDPSALARETMAELLKA</sequence>
<dbReference type="AlphaFoldDB" id="A0A494W9Y3"/>
<dbReference type="GO" id="GO:0016787">
    <property type="term" value="F:hydrolase activity"/>
    <property type="evidence" value="ECO:0007669"/>
    <property type="project" value="UniProtKB-KW"/>
</dbReference>
<evidence type="ECO:0000256" key="4">
    <source>
        <dbReference type="SAM" id="MobiDB-lite"/>
    </source>
</evidence>
<dbReference type="Pfam" id="PF00135">
    <property type="entry name" value="COesterase"/>
    <property type="match status" value="1"/>
</dbReference>
<dbReference type="InterPro" id="IPR002018">
    <property type="entry name" value="CarbesteraseB"/>
</dbReference>
<keyword evidence="2 3" id="KW-0378">Hydrolase</keyword>
<dbReference type="PANTHER" id="PTHR11559">
    <property type="entry name" value="CARBOXYLESTERASE"/>
    <property type="match status" value="1"/>
</dbReference>
<dbReference type="Proteomes" id="UP000279959">
    <property type="component" value="Chromosome"/>
</dbReference>
<name>A0A494W9Y3_9SPHN</name>
<evidence type="ECO:0000256" key="1">
    <source>
        <dbReference type="ARBA" id="ARBA00005964"/>
    </source>
</evidence>
<feature type="domain" description="Carboxylesterase type B" evidence="5">
    <location>
        <begin position="12"/>
        <end position="503"/>
    </location>
</feature>
<dbReference type="Gene3D" id="3.40.50.1820">
    <property type="entry name" value="alpha/beta hydrolase"/>
    <property type="match status" value="1"/>
</dbReference>
<dbReference type="KEGG" id="sami:SAMIE_1034690"/>
<feature type="region of interest" description="Disordered" evidence="4">
    <location>
        <begin position="53"/>
        <end position="96"/>
    </location>
</feature>
<comment type="similarity">
    <text evidence="1 3">Belongs to the type-B carboxylesterase/lipase family.</text>
</comment>
<keyword evidence="7" id="KW-1185">Reference proteome</keyword>
<dbReference type="InterPro" id="IPR019826">
    <property type="entry name" value="Carboxylesterase_B_AS"/>
</dbReference>
<organism evidence="6 7">
    <name type="scientific">Sphingobium amiense</name>
    <dbReference type="NCBI Taxonomy" id="135719"/>
    <lineage>
        <taxon>Bacteria</taxon>
        <taxon>Pseudomonadati</taxon>
        <taxon>Pseudomonadota</taxon>
        <taxon>Alphaproteobacteria</taxon>
        <taxon>Sphingomonadales</taxon>
        <taxon>Sphingomonadaceae</taxon>
        <taxon>Sphingobium</taxon>
    </lineage>
</organism>
<evidence type="ECO:0000256" key="2">
    <source>
        <dbReference type="ARBA" id="ARBA00022801"/>
    </source>
</evidence>
<evidence type="ECO:0000313" key="7">
    <source>
        <dbReference type="Proteomes" id="UP000279959"/>
    </source>
</evidence>
<dbReference type="InterPro" id="IPR019819">
    <property type="entry name" value="Carboxylesterase_B_CS"/>
</dbReference>
<dbReference type="PROSITE" id="PS00941">
    <property type="entry name" value="CARBOXYLESTERASE_B_2"/>
    <property type="match status" value="1"/>
</dbReference>
<evidence type="ECO:0000256" key="3">
    <source>
        <dbReference type="RuleBase" id="RU361235"/>
    </source>
</evidence>
<protein>
    <recommendedName>
        <fullName evidence="3">Carboxylic ester hydrolase</fullName>
        <ecNumber evidence="3">3.1.1.-</ecNumber>
    </recommendedName>
</protein>
<dbReference type="InterPro" id="IPR050309">
    <property type="entry name" value="Type-B_Carboxylest/Lipase"/>
</dbReference>
<dbReference type="RefSeq" id="WP_066696350.1">
    <property type="nucleotide sequence ID" value="NZ_AP018664.1"/>
</dbReference>
<dbReference type="PROSITE" id="PS00122">
    <property type="entry name" value="CARBOXYLESTERASE_B_1"/>
    <property type="match status" value="1"/>
</dbReference>
<reference evidence="6 7" key="1">
    <citation type="submission" date="2018-05" db="EMBL/GenBank/DDBJ databases">
        <title>Complete Genome Sequence of the Nonylphenol-Degrading Bacterium Sphingobium amiense DSM 16289T.</title>
        <authorList>
            <person name="Ootsuka M."/>
            <person name="Nishizawa T."/>
            <person name="Ohta H."/>
        </authorList>
    </citation>
    <scope>NUCLEOTIDE SEQUENCE [LARGE SCALE GENOMIC DNA]</scope>
    <source>
        <strain evidence="6 7">DSM 16289</strain>
    </source>
</reference>
<gene>
    <name evidence="6" type="ORF">SAMIE_1034690</name>
</gene>
<evidence type="ECO:0000259" key="5">
    <source>
        <dbReference type="Pfam" id="PF00135"/>
    </source>
</evidence>
<proteinExistence type="inferred from homology"/>
<dbReference type="EMBL" id="AP018664">
    <property type="protein sequence ID" value="BBD99968.1"/>
    <property type="molecule type" value="Genomic_DNA"/>
</dbReference>
<accession>A0A494W9Y3</accession>
<dbReference type="InterPro" id="IPR029058">
    <property type="entry name" value="AB_hydrolase_fold"/>
</dbReference>